<proteinExistence type="predicted"/>
<gene>
    <name evidence="1" type="ORF">NU08_0069</name>
</gene>
<dbReference type="AlphaFoldDB" id="A0A444W4H7"/>
<sequence length="322" mass="37271">MENVKDCIANWIPIKLIEKENKVYFEWLYLSDIPFADPFFEETIAKCRSHSYNSKPFKLISTAENLIDWSKELDHVELKGLVFHVSRCGSTMLSQSLATSSENIMVSEAPIIDQILRSDAFDADTKSVLLKSVIRLLGQKRFSEQKNLIIKLDAWSIFKASYLRSVFPEIPFALLYRNPGEVLRSHQKMAGMHMVPNIIPLSVFGIIPEKIQEVSFQQYQALVLEKYFQGFLDFYEIDNKVIMLNYNDGMKNVIERFISFIDVSFSKNEINLMLERLKKHSKNENAVFAGDSYKDDVLSVNLDEVNLLHEKLNANFIEYLAR</sequence>
<comment type="caution">
    <text evidence="1">The sequence shown here is derived from an EMBL/GenBank/DDBJ whole genome shotgun (WGS) entry which is preliminary data.</text>
</comment>
<name>A0A444W4H7_9FLAO</name>
<dbReference type="SUPFAM" id="SSF52540">
    <property type="entry name" value="P-loop containing nucleoside triphosphate hydrolases"/>
    <property type="match status" value="1"/>
</dbReference>
<dbReference type="InterPro" id="IPR027417">
    <property type="entry name" value="P-loop_NTPase"/>
</dbReference>
<dbReference type="RefSeq" id="WP_129745066.1">
    <property type="nucleotide sequence ID" value="NZ_JUIV01000001.1"/>
</dbReference>
<protein>
    <recommendedName>
        <fullName evidence="3">Sulfotransferase family protein</fullName>
    </recommendedName>
</protein>
<dbReference type="EMBL" id="JUIV01000001">
    <property type="protein sequence ID" value="RYJ40632.1"/>
    <property type="molecule type" value="Genomic_DNA"/>
</dbReference>
<evidence type="ECO:0000313" key="1">
    <source>
        <dbReference type="EMBL" id="RYJ40632.1"/>
    </source>
</evidence>
<accession>A0A444W4H7</accession>
<dbReference type="Gene3D" id="3.40.50.300">
    <property type="entry name" value="P-loop containing nucleotide triphosphate hydrolases"/>
    <property type="match status" value="1"/>
</dbReference>
<reference evidence="1 2" key="1">
    <citation type="submission" date="2014-12" db="EMBL/GenBank/DDBJ databases">
        <title>Genome sequence of Flavobacterium anhuiense RCM74.</title>
        <authorList>
            <person name="Kim J.F."/>
            <person name="Song J.Y."/>
            <person name="Kwak M.-J."/>
            <person name="Lee S.-W."/>
        </authorList>
    </citation>
    <scope>NUCLEOTIDE SEQUENCE [LARGE SCALE GENOMIC DNA]</scope>
    <source>
        <strain evidence="1 2">RCM74</strain>
    </source>
</reference>
<dbReference type="Proteomes" id="UP000290433">
    <property type="component" value="Unassembled WGS sequence"/>
</dbReference>
<organism evidence="1 2">
    <name type="scientific">Flavobacterium anhuiense</name>
    <dbReference type="NCBI Taxonomy" id="459526"/>
    <lineage>
        <taxon>Bacteria</taxon>
        <taxon>Pseudomonadati</taxon>
        <taxon>Bacteroidota</taxon>
        <taxon>Flavobacteriia</taxon>
        <taxon>Flavobacteriales</taxon>
        <taxon>Flavobacteriaceae</taxon>
        <taxon>Flavobacterium</taxon>
    </lineage>
</organism>
<dbReference type="OrthoDB" id="5380394at2"/>
<evidence type="ECO:0000313" key="2">
    <source>
        <dbReference type="Proteomes" id="UP000290433"/>
    </source>
</evidence>
<evidence type="ECO:0008006" key="3">
    <source>
        <dbReference type="Google" id="ProtNLM"/>
    </source>
</evidence>